<feature type="non-terminal residue" evidence="2">
    <location>
        <position position="1"/>
    </location>
</feature>
<keyword evidence="3" id="KW-1185">Reference proteome</keyword>
<feature type="region of interest" description="Disordered" evidence="1">
    <location>
        <begin position="60"/>
        <end position="79"/>
    </location>
</feature>
<feature type="non-terminal residue" evidence="2">
    <location>
        <position position="306"/>
    </location>
</feature>
<sequence length="306" mass="32714">SCAGKPVVGRLLPGSVAPRAGPCRLRALHVKPLAVTPERVRLLPVRRVVADLELFVGHAQRDEEADTEQDDRGDHDVPCDDEERAAELFAELSDAAAVEGAARSRDVRVERGEVRGGEEAREDAAEEPGDGVRVEDGEGVVHLLEEVGLLVEDHHGHPRHAAGADAHQYGRPCVHQSCMCGGIILLLHNSSKILLPAPAVMQTSPVIMPCTAPITEGLPKKMTSRQVQVRRLAAALTLVLSTAMDAVMLGAYGAPPLNPAQPSHSSPPPAIMSRMLLGANLSLSLFSLGPTCHEKHKAYVVVNYYT</sequence>
<gene>
    <name evidence="2" type="ORF">EJB05_52160</name>
</gene>
<evidence type="ECO:0000313" key="2">
    <source>
        <dbReference type="EMBL" id="TVU02375.1"/>
    </source>
</evidence>
<dbReference type="Proteomes" id="UP000324897">
    <property type="component" value="Unassembled WGS sequence"/>
</dbReference>
<evidence type="ECO:0000256" key="1">
    <source>
        <dbReference type="SAM" id="MobiDB-lite"/>
    </source>
</evidence>
<proteinExistence type="predicted"/>
<dbReference type="Gramene" id="TVU02375">
    <property type="protein sequence ID" value="TVU02375"/>
    <property type="gene ID" value="EJB05_52160"/>
</dbReference>
<reference evidence="2 3" key="1">
    <citation type="journal article" date="2019" name="Sci. Rep.">
        <title>A high-quality genome of Eragrostis curvula grass provides insights into Poaceae evolution and supports new strategies to enhance forage quality.</title>
        <authorList>
            <person name="Carballo J."/>
            <person name="Santos B.A.C.M."/>
            <person name="Zappacosta D."/>
            <person name="Garbus I."/>
            <person name="Selva J.P."/>
            <person name="Gallo C.A."/>
            <person name="Diaz A."/>
            <person name="Albertini E."/>
            <person name="Caccamo M."/>
            <person name="Echenique V."/>
        </authorList>
    </citation>
    <scope>NUCLEOTIDE SEQUENCE [LARGE SCALE GENOMIC DNA]</scope>
    <source>
        <strain evidence="3">cv. Victoria</strain>
        <tissue evidence="2">Leaf</tissue>
    </source>
</reference>
<accession>A0A5J9STP2</accession>
<protein>
    <submittedName>
        <fullName evidence="2">Uncharacterized protein</fullName>
    </submittedName>
</protein>
<name>A0A5J9STP2_9POAL</name>
<evidence type="ECO:0000313" key="3">
    <source>
        <dbReference type="Proteomes" id="UP000324897"/>
    </source>
</evidence>
<organism evidence="2 3">
    <name type="scientific">Eragrostis curvula</name>
    <name type="common">weeping love grass</name>
    <dbReference type="NCBI Taxonomy" id="38414"/>
    <lineage>
        <taxon>Eukaryota</taxon>
        <taxon>Viridiplantae</taxon>
        <taxon>Streptophyta</taxon>
        <taxon>Embryophyta</taxon>
        <taxon>Tracheophyta</taxon>
        <taxon>Spermatophyta</taxon>
        <taxon>Magnoliopsida</taxon>
        <taxon>Liliopsida</taxon>
        <taxon>Poales</taxon>
        <taxon>Poaceae</taxon>
        <taxon>PACMAD clade</taxon>
        <taxon>Chloridoideae</taxon>
        <taxon>Eragrostideae</taxon>
        <taxon>Eragrostidinae</taxon>
        <taxon>Eragrostis</taxon>
    </lineage>
</organism>
<comment type="caution">
    <text evidence="2">The sequence shown here is derived from an EMBL/GenBank/DDBJ whole genome shotgun (WGS) entry which is preliminary data.</text>
</comment>
<feature type="compositionally biased region" description="Basic and acidic residues" evidence="1">
    <location>
        <begin position="102"/>
        <end position="123"/>
    </location>
</feature>
<feature type="region of interest" description="Disordered" evidence="1">
    <location>
        <begin position="102"/>
        <end position="133"/>
    </location>
</feature>
<dbReference type="AlphaFoldDB" id="A0A5J9STP2"/>
<dbReference type="EMBL" id="RWGY01000335">
    <property type="protein sequence ID" value="TVU02375.1"/>
    <property type="molecule type" value="Genomic_DNA"/>
</dbReference>
<dbReference type="OrthoDB" id="10629692at2759"/>